<proteinExistence type="predicted"/>
<organism evidence="1 2">
    <name type="scientific">Bosea vestrisii</name>
    <dbReference type="NCBI Taxonomy" id="151416"/>
    <lineage>
        <taxon>Bacteria</taxon>
        <taxon>Pseudomonadati</taxon>
        <taxon>Pseudomonadota</taxon>
        <taxon>Alphaproteobacteria</taxon>
        <taxon>Hyphomicrobiales</taxon>
        <taxon>Boseaceae</taxon>
        <taxon>Bosea</taxon>
    </lineage>
</organism>
<comment type="caution">
    <text evidence="1">The sequence shown here is derived from an EMBL/GenBank/DDBJ whole genome shotgun (WGS) entry which is preliminary data.</text>
</comment>
<reference evidence="2" key="1">
    <citation type="journal article" date="2019" name="Int. J. Syst. Evol. Microbiol.">
        <title>The Global Catalogue of Microorganisms (GCM) 10K type strain sequencing project: providing services to taxonomists for standard genome sequencing and annotation.</title>
        <authorList>
            <consortium name="The Broad Institute Genomics Platform"/>
            <consortium name="The Broad Institute Genome Sequencing Center for Infectious Disease"/>
            <person name="Wu L."/>
            <person name="Ma J."/>
        </authorList>
    </citation>
    <scope>NUCLEOTIDE SEQUENCE [LARGE SCALE GENOMIC DNA]</scope>
    <source>
        <strain evidence="2">CGMCC 1.16326</strain>
    </source>
</reference>
<evidence type="ECO:0000313" key="2">
    <source>
        <dbReference type="Proteomes" id="UP001596104"/>
    </source>
</evidence>
<name>A0ABW0H5P2_9HYPH</name>
<dbReference type="RefSeq" id="WP_377006453.1">
    <property type="nucleotide sequence ID" value="NZ_JBHSLV010000007.1"/>
</dbReference>
<dbReference type="EMBL" id="JBHSLV010000007">
    <property type="protein sequence ID" value="MFC5391648.1"/>
    <property type="molecule type" value="Genomic_DNA"/>
</dbReference>
<sequence>MTGRRKGDDWPKAKVELLKLMAAAGETGAAIAVRLGTSRSAVAGKVKRLGLRLGGERASPARDLSFSLPEPPGGIVMPSGVTMMPIEVDVSVICTPDVSRVDVSMTAQDLEPRSAFSATVIVDAAPASQPKPKRTTVHVPHAATCEEAQAIVDATVSFAPPLTPKGWPKPAGPNAVSLQDLRERHCRMPLWADSARTGLFCGEATAPGQTYCAACRPLIPDARQSRRVQERAANSAKFAAAGRTGAFA</sequence>
<evidence type="ECO:0000313" key="1">
    <source>
        <dbReference type="EMBL" id="MFC5391648.1"/>
    </source>
</evidence>
<dbReference type="InterPro" id="IPR011681">
    <property type="entry name" value="GcrA"/>
</dbReference>
<keyword evidence="2" id="KW-1185">Reference proteome</keyword>
<dbReference type="Proteomes" id="UP001596104">
    <property type="component" value="Unassembled WGS sequence"/>
</dbReference>
<gene>
    <name evidence="1" type="ORF">ACFPPC_03215</name>
</gene>
<accession>A0ABW0H5P2</accession>
<protein>
    <submittedName>
        <fullName evidence="1">GcrA family cell cycle regulator</fullName>
    </submittedName>
</protein>
<dbReference type="Pfam" id="PF07750">
    <property type="entry name" value="GcrA"/>
    <property type="match status" value="1"/>
</dbReference>